<evidence type="ECO:0000256" key="2">
    <source>
        <dbReference type="ARBA" id="ARBA00023015"/>
    </source>
</evidence>
<comment type="similarity">
    <text evidence="1">Belongs to the LysR transcriptional regulatory family.</text>
</comment>
<evidence type="ECO:0000259" key="5">
    <source>
        <dbReference type="PROSITE" id="PS50931"/>
    </source>
</evidence>
<dbReference type="KEGG" id="llu:AKJ09_02381"/>
<dbReference type="EMBL" id="CP012333">
    <property type="protein sequence ID" value="AKU95717.1"/>
    <property type="molecule type" value="Genomic_DNA"/>
</dbReference>
<dbReference type="GO" id="GO:0006351">
    <property type="term" value="P:DNA-templated transcription"/>
    <property type="evidence" value="ECO:0007669"/>
    <property type="project" value="TreeGrafter"/>
</dbReference>
<keyword evidence="3" id="KW-0238">DNA-binding</keyword>
<dbReference type="STRING" id="1391654.AKJ09_02381"/>
<dbReference type="SUPFAM" id="SSF53850">
    <property type="entry name" value="Periplasmic binding protein-like II"/>
    <property type="match status" value="1"/>
</dbReference>
<dbReference type="PANTHER" id="PTHR30537:SF66">
    <property type="entry name" value="IRON-REGULATED VIRULENCE REGULATORY PROTEIN IRGB"/>
    <property type="match status" value="1"/>
</dbReference>
<dbReference type="CDD" id="cd08422">
    <property type="entry name" value="PBP2_CrgA_like"/>
    <property type="match status" value="1"/>
</dbReference>
<dbReference type="Proteomes" id="UP000064967">
    <property type="component" value="Chromosome"/>
</dbReference>
<evidence type="ECO:0000256" key="4">
    <source>
        <dbReference type="ARBA" id="ARBA00023163"/>
    </source>
</evidence>
<dbReference type="InterPro" id="IPR000847">
    <property type="entry name" value="LysR_HTH_N"/>
</dbReference>
<evidence type="ECO:0000256" key="3">
    <source>
        <dbReference type="ARBA" id="ARBA00023125"/>
    </source>
</evidence>
<keyword evidence="7" id="KW-1185">Reference proteome</keyword>
<dbReference type="InterPro" id="IPR058163">
    <property type="entry name" value="LysR-type_TF_proteobact-type"/>
</dbReference>
<dbReference type="RefSeq" id="WP_146647112.1">
    <property type="nucleotide sequence ID" value="NZ_CP012333.1"/>
</dbReference>
<dbReference type="GO" id="GO:0043565">
    <property type="term" value="F:sequence-specific DNA binding"/>
    <property type="evidence" value="ECO:0007669"/>
    <property type="project" value="TreeGrafter"/>
</dbReference>
<evidence type="ECO:0000313" key="7">
    <source>
        <dbReference type="Proteomes" id="UP000064967"/>
    </source>
</evidence>
<dbReference type="PANTHER" id="PTHR30537">
    <property type="entry name" value="HTH-TYPE TRANSCRIPTIONAL REGULATOR"/>
    <property type="match status" value="1"/>
</dbReference>
<dbReference type="InterPro" id="IPR036390">
    <property type="entry name" value="WH_DNA-bd_sf"/>
</dbReference>
<dbReference type="OrthoDB" id="9815676at2"/>
<dbReference type="PROSITE" id="PS50931">
    <property type="entry name" value="HTH_LYSR"/>
    <property type="match status" value="1"/>
</dbReference>
<dbReference type="Pfam" id="PF03466">
    <property type="entry name" value="LysR_substrate"/>
    <property type="match status" value="1"/>
</dbReference>
<evidence type="ECO:0000313" key="6">
    <source>
        <dbReference type="EMBL" id="AKU95717.1"/>
    </source>
</evidence>
<keyword evidence="2" id="KW-0805">Transcription regulation</keyword>
<dbReference type="AlphaFoldDB" id="A0A0K1PQC3"/>
<dbReference type="InterPro" id="IPR036388">
    <property type="entry name" value="WH-like_DNA-bd_sf"/>
</dbReference>
<protein>
    <submittedName>
        <fullName evidence="6">Transcriptional regulator, LysR family</fullName>
    </submittedName>
</protein>
<reference evidence="6 7" key="1">
    <citation type="submission" date="2015-08" db="EMBL/GenBank/DDBJ databases">
        <authorList>
            <person name="Babu N.S."/>
            <person name="Beckwith C.J."/>
            <person name="Beseler K.G."/>
            <person name="Brison A."/>
            <person name="Carone J.V."/>
            <person name="Caskin T.P."/>
            <person name="Diamond M."/>
            <person name="Durham M.E."/>
            <person name="Foxe J.M."/>
            <person name="Go M."/>
            <person name="Henderson B.A."/>
            <person name="Jones I.B."/>
            <person name="McGettigan J.A."/>
            <person name="Micheletti S.J."/>
            <person name="Nasrallah M.E."/>
            <person name="Ortiz D."/>
            <person name="Piller C.R."/>
            <person name="Privatt S.R."/>
            <person name="Schneider S.L."/>
            <person name="Sharp S."/>
            <person name="Smith T.C."/>
            <person name="Stanton J.D."/>
            <person name="Ullery H.E."/>
            <person name="Wilson R.J."/>
            <person name="Serrano M.G."/>
            <person name="Buck G."/>
            <person name="Lee V."/>
            <person name="Wang Y."/>
            <person name="Carvalho R."/>
            <person name="Voegtly L."/>
            <person name="Shi R."/>
            <person name="Duckworth R."/>
            <person name="Johnson A."/>
            <person name="Loviza R."/>
            <person name="Walstead R."/>
            <person name="Shah Z."/>
            <person name="Kiflezghi M."/>
            <person name="Wade K."/>
            <person name="Ball S.L."/>
            <person name="Bradley K.W."/>
            <person name="Asai D.J."/>
            <person name="Bowman C.A."/>
            <person name="Russell D.A."/>
            <person name="Pope W.H."/>
            <person name="Jacobs-Sera D."/>
            <person name="Hendrix R.W."/>
            <person name="Hatfull G.F."/>
        </authorList>
    </citation>
    <scope>NUCLEOTIDE SEQUENCE [LARGE SCALE GENOMIC DNA]</scope>
    <source>
        <strain evidence="6 7">DSM 27648</strain>
    </source>
</reference>
<evidence type="ECO:0000256" key="1">
    <source>
        <dbReference type="ARBA" id="ARBA00009437"/>
    </source>
</evidence>
<proteinExistence type="inferred from homology"/>
<gene>
    <name evidence="6" type="ORF">AKJ09_02381</name>
</gene>
<accession>A0A0K1PQC3</accession>
<dbReference type="SUPFAM" id="SSF46785">
    <property type="entry name" value="Winged helix' DNA-binding domain"/>
    <property type="match status" value="1"/>
</dbReference>
<dbReference type="Pfam" id="PF00126">
    <property type="entry name" value="HTH_1"/>
    <property type="match status" value="1"/>
</dbReference>
<dbReference type="InterPro" id="IPR005119">
    <property type="entry name" value="LysR_subst-bd"/>
</dbReference>
<name>A0A0K1PQC3_9BACT</name>
<dbReference type="Gene3D" id="1.10.10.10">
    <property type="entry name" value="Winged helix-like DNA-binding domain superfamily/Winged helix DNA-binding domain"/>
    <property type="match status" value="1"/>
</dbReference>
<organism evidence="6 7">
    <name type="scientific">Labilithrix luteola</name>
    <dbReference type="NCBI Taxonomy" id="1391654"/>
    <lineage>
        <taxon>Bacteria</taxon>
        <taxon>Pseudomonadati</taxon>
        <taxon>Myxococcota</taxon>
        <taxon>Polyangia</taxon>
        <taxon>Polyangiales</taxon>
        <taxon>Labilitrichaceae</taxon>
        <taxon>Labilithrix</taxon>
    </lineage>
</organism>
<dbReference type="PATRIC" id="fig|1391654.3.peg.2415"/>
<keyword evidence="4" id="KW-0804">Transcription</keyword>
<dbReference type="Gene3D" id="3.40.190.290">
    <property type="match status" value="1"/>
</dbReference>
<feature type="domain" description="HTH lysR-type" evidence="5">
    <location>
        <begin position="14"/>
        <end position="65"/>
    </location>
</feature>
<dbReference type="GO" id="GO:0003700">
    <property type="term" value="F:DNA-binding transcription factor activity"/>
    <property type="evidence" value="ECO:0007669"/>
    <property type="project" value="InterPro"/>
</dbReference>
<sequence>MGIPGEGARLENYEAFIAIVDTGNLTRAAARLKRSLQSISRSLTALEEHLGVELVRRTTRLAQPTDAGLAFYRRISVALNDIAGAEADLREVTRGLSGSIGIAASAFFAAEYLVPAILEFSKLYPAVEFDLRISETFTDSVSSGVDVMIRIGRLPASPLKARKIASLRRVVVASPAYVAQYGRPESPAELAHHSCIVRSSAQDAKAWTFHGPDGTSERVAVSGKVTTDNSYVVKHAMLSGLGIAVAPFFQFREAVEAGHAEILLGDFTLPQIPVHAVWPASPKSPARVRRFVDLLEQRLKKELT</sequence>